<keyword evidence="5" id="KW-0443">Lipid metabolism</keyword>
<dbReference type="InterPro" id="IPR006683">
    <property type="entry name" value="Thioestr_dom"/>
</dbReference>
<dbReference type="InterPro" id="IPR001034">
    <property type="entry name" value="DeoR_HTH"/>
</dbReference>
<dbReference type="Pfam" id="PF03061">
    <property type="entry name" value="4HBT"/>
    <property type="match status" value="1"/>
</dbReference>
<dbReference type="OrthoDB" id="1706183at2"/>
<dbReference type="GO" id="GO:0003700">
    <property type="term" value="F:DNA-binding transcription factor activity"/>
    <property type="evidence" value="ECO:0007669"/>
    <property type="project" value="InterPro"/>
</dbReference>
<protein>
    <submittedName>
        <fullName evidence="11">Acyl-coenzyme A thioesterase PaaI, contains HGG motif</fullName>
    </submittedName>
</protein>
<keyword evidence="4" id="KW-0805">Transcription regulation</keyword>
<dbReference type="InterPro" id="IPR036388">
    <property type="entry name" value="WH-like_DNA-bd_sf"/>
</dbReference>
<dbReference type="GO" id="GO:0045892">
    <property type="term" value="P:negative regulation of DNA-templated transcription"/>
    <property type="evidence" value="ECO:0007669"/>
    <property type="project" value="InterPro"/>
</dbReference>
<reference evidence="11 12" key="1">
    <citation type="submission" date="2016-11" db="EMBL/GenBank/DDBJ databases">
        <authorList>
            <person name="Jaros S."/>
            <person name="Januszkiewicz K."/>
            <person name="Wedrychowicz H."/>
        </authorList>
    </citation>
    <scope>NUCLEOTIDE SEQUENCE [LARGE SCALE GENOMIC DNA]</scope>
    <source>
        <strain evidence="11 12">DSM 15212</strain>
    </source>
</reference>
<keyword evidence="12" id="KW-1185">Reference proteome</keyword>
<dbReference type="GO" id="GO:0045717">
    <property type="term" value="P:negative regulation of fatty acid biosynthetic process"/>
    <property type="evidence" value="ECO:0007669"/>
    <property type="project" value="InterPro"/>
</dbReference>
<dbReference type="GO" id="GO:0006633">
    <property type="term" value="P:fatty acid biosynthetic process"/>
    <property type="evidence" value="ECO:0007669"/>
    <property type="project" value="UniProtKB-KW"/>
</dbReference>
<sequence>MSSKRYSKKDRQERLKKEIEDNPFITDEELCELFNVSIQTIRLDRLCLNIPELRERVRNVAKLNYKKVRTIGEAEIVGELIDLELNKKAISILQTDSTMVFKKTKIVRGHFIFAMAESLAMAVIDADVALTGVSNIKYKVPVLSGQKLIAKAEVTRIRGKNYFVHVKITVKDEQVFRGKFILVSI</sequence>
<evidence type="ECO:0000313" key="12">
    <source>
        <dbReference type="Proteomes" id="UP000184465"/>
    </source>
</evidence>
<evidence type="ECO:0000256" key="5">
    <source>
        <dbReference type="ARBA" id="ARBA00023098"/>
    </source>
</evidence>
<gene>
    <name evidence="11" type="ORF">SAMN02745912_01742</name>
</gene>
<dbReference type="RefSeq" id="WP_073148972.1">
    <property type="nucleotide sequence ID" value="NZ_FRAG01000017.1"/>
</dbReference>
<evidence type="ECO:0000259" key="9">
    <source>
        <dbReference type="Pfam" id="PF03061"/>
    </source>
</evidence>
<evidence type="ECO:0000256" key="2">
    <source>
        <dbReference type="ARBA" id="ARBA00022516"/>
    </source>
</evidence>
<proteinExistence type="predicted"/>
<keyword evidence="3" id="KW-0276">Fatty acid metabolism</keyword>
<dbReference type="SUPFAM" id="SSF54637">
    <property type="entry name" value="Thioesterase/thiol ester dehydrase-isomerase"/>
    <property type="match status" value="1"/>
</dbReference>
<dbReference type="Gene3D" id="1.10.10.10">
    <property type="entry name" value="Winged helix-like DNA-binding domain superfamily/Winged helix DNA-binding domain"/>
    <property type="match status" value="1"/>
</dbReference>
<evidence type="ECO:0000256" key="6">
    <source>
        <dbReference type="ARBA" id="ARBA00023125"/>
    </source>
</evidence>
<evidence type="ECO:0000256" key="8">
    <source>
        <dbReference type="ARBA" id="ARBA00023163"/>
    </source>
</evidence>
<dbReference type="GO" id="GO:0003677">
    <property type="term" value="F:DNA binding"/>
    <property type="evidence" value="ECO:0007669"/>
    <property type="project" value="UniProtKB-KW"/>
</dbReference>
<keyword evidence="6" id="KW-0238">DNA-binding</keyword>
<evidence type="ECO:0000256" key="7">
    <source>
        <dbReference type="ARBA" id="ARBA00023160"/>
    </source>
</evidence>
<feature type="domain" description="HTH deoR-type" evidence="10">
    <location>
        <begin position="11"/>
        <end position="63"/>
    </location>
</feature>
<dbReference type="InterPro" id="IPR017275">
    <property type="entry name" value="Transcription_factor_FapR"/>
</dbReference>
<dbReference type="Proteomes" id="UP000184465">
    <property type="component" value="Unassembled WGS sequence"/>
</dbReference>
<accession>A0A1M6NIQ2</accession>
<name>A0A1M6NIQ2_PARC5</name>
<dbReference type="NCBIfam" id="NF003359">
    <property type="entry name" value="PRK04424.1"/>
    <property type="match status" value="1"/>
</dbReference>
<keyword evidence="7" id="KW-0275">Fatty acid biosynthesis</keyword>
<dbReference type="Pfam" id="PF08220">
    <property type="entry name" value="HTH_DeoR"/>
    <property type="match status" value="1"/>
</dbReference>
<feature type="domain" description="Thioesterase" evidence="9">
    <location>
        <begin position="121"/>
        <end position="174"/>
    </location>
</feature>
<evidence type="ECO:0000313" key="11">
    <source>
        <dbReference type="EMBL" id="SHJ95611.1"/>
    </source>
</evidence>
<dbReference type="CDD" id="cd03440">
    <property type="entry name" value="hot_dog"/>
    <property type="match status" value="1"/>
</dbReference>
<keyword evidence="1" id="KW-0678">Repressor</keyword>
<dbReference type="EMBL" id="FRAG01000017">
    <property type="protein sequence ID" value="SHJ95611.1"/>
    <property type="molecule type" value="Genomic_DNA"/>
</dbReference>
<dbReference type="PIRSF" id="PIRSF037733">
    <property type="entry name" value="Transcription_factor_FapR"/>
    <property type="match status" value="1"/>
</dbReference>
<evidence type="ECO:0000256" key="4">
    <source>
        <dbReference type="ARBA" id="ARBA00023015"/>
    </source>
</evidence>
<evidence type="ECO:0000256" key="3">
    <source>
        <dbReference type="ARBA" id="ARBA00022832"/>
    </source>
</evidence>
<dbReference type="Gene3D" id="3.10.129.10">
    <property type="entry name" value="Hotdog Thioesterase"/>
    <property type="match status" value="1"/>
</dbReference>
<dbReference type="InterPro" id="IPR029069">
    <property type="entry name" value="HotDog_dom_sf"/>
</dbReference>
<organism evidence="11 12">
    <name type="scientific">Paramaledivibacter caminithermalis (strain DSM 15212 / CIP 107654 / DViRD3)</name>
    <name type="common">Clostridium caminithermale</name>
    <dbReference type="NCBI Taxonomy" id="1121301"/>
    <lineage>
        <taxon>Bacteria</taxon>
        <taxon>Bacillati</taxon>
        <taxon>Bacillota</taxon>
        <taxon>Clostridia</taxon>
        <taxon>Peptostreptococcales</taxon>
        <taxon>Caminicellaceae</taxon>
        <taxon>Paramaledivibacter</taxon>
    </lineage>
</organism>
<keyword evidence="8" id="KW-0804">Transcription</keyword>
<dbReference type="AlphaFoldDB" id="A0A1M6NIQ2"/>
<evidence type="ECO:0000259" key="10">
    <source>
        <dbReference type="Pfam" id="PF08220"/>
    </source>
</evidence>
<evidence type="ECO:0000256" key="1">
    <source>
        <dbReference type="ARBA" id="ARBA00022491"/>
    </source>
</evidence>
<keyword evidence="2" id="KW-0444">Lipid biosynthesis</keyword>
<dbReference type="STRING" id="1121301.SAMN02745912_01742"/>